<dbReference type="InterPro" id="IPR004358">
    <property type="entry name" value="Sig_transdc_His_kin-like_C"/>
</dbReference>
<comment type="subcellular location">
    <subcellularLocation>
        <location evidence="2">Membrane</location>
    </subcellularLocation>
</comment>
<evidence type="ECO:0000256" key="6">
    <source>
        <dbReference type="ARBA" id="ARBA00022777"/>
    </source>
</evidence>
<accession>A0A3E2B5L5</accession>
<feature type="coiled-coil region" evidence="8">
    <location>
        <begin position="220"/>
        <end position="250"/>
    </location>
</feature>
<dbReference type="CDD" id="cd00082">
    <property type="entry name" value="HisKA"/>
    <property type="match status" value="1"/>
</dbReference>
<evidence type="ECO:0000259" key="10">
    <source>
        <dbReference type="PROSITE" id="PS50109"/>
    </source>
</evidence>
<evidence type="ECO:0000256" key="2">
    <source>
        <dbReference type="ARBA" id="ARBA00004370"/>
    </source>
</evidence>
<dbReference type="SUPFAM" id="SSF55874">
    <property type="entry name" value="ATPase domain of HSP90 chaperone/DNA topoisomerase II/histidine kinase"/>
    <property type="match status" value="1"/>
</dbReference>
<keyword evidence="4" id="KW-0597">Phosphoprotein</keyword>
<dbReference type="AlphaFoldDB" id="A0A3E2B5L5"/>
<evidence type="ECO:0000256" key="4">
    <source>
        <dbReference type="ARBA" id="ARBA00022553"/>
    </source>
</evidence>
<dbReference type="GO" id="GO:0016036">
    <property type="term" value="P:cellular response to phosphate starvation"/>
    <property type="evidence" value="ECO:0007669"/>
    <property type="project" value="TreeGrafter"/>
</dbReference>
<dbReference type="GO" id="GO:0000155">
    <property type="term" value="F:phosphorelay sensor kinase activity"/>
    <property type="evidence" value="ECO:0007669"/>
    <property type="project" value="InterPro"/>
</dbReference>
<dbReference type="InterPro" id="IPR003594">
    <property type="entry name" value="HATPase_dom"/>
</dbReference>
<keyword evidence="12" id="KW-1185">Reference proteome</keyword>
<comment type="caution">
    <text evidence="11">The sequence shown here is derived from an EMBL/GenBank/DDBJ whole genome shotgun (WGS) entry which is preliminary data.</text>
</comment>
<evidence type="ECO:0000256" key="8">
    <source>
        <dbReference type="SAM" id="Coils"/>
    </source>
</evidence>
<dbReference type="Proteomes" id="UP000260649">
    <property type="component" value="Unassembled WGS sequence"/>
</dbReference>
<dbReference type="Gene3D" id="3.30.565.10">
    <property type="entry name" value="Histidine kinase-like ATPase, C-terminal domain"/>
    <property type="match status" value="1"/>
</dbReference>
<dbReference type="EMBL" id="QQRQ01000003">
    <property type="protein sequence ID" value="RFT07332.1"/>
    <property type="molecule type" value="Genomic_DNA"/>
</dbReference>
<dbReference type="Pfam" id="PF00512">
    <property type="entry name" value="HisKA"/>
    <property type="match status" value="1"/>
</dbReference>
<evidence type="ECO:0000256" key="9">
    <source>
        <dbReference type="SAM" id="Phobius"/>
    </source>
</evidence>
<dbReference type="Gene3D" id="1.10.287.130">
    <property type="match status" value="1"/>
</dbReference>
<comment type="catalytic activity">
    <reaction evidence="1">
        <text>ATP + protein L-histidine = ADP + protein N-phospho-L-histidine.</text>
        <dbReference type="EC" id="2.7.13.3"/>
    </reaction>
</comment>
<dbReference type="SUPFAM" id="SSF47384">
    <property type="entry name" value="Homodimeric domain of signal transducing histidine kinase"/>
    <property type="match status" value="1"/>
</dbReference>
<dbReference type="OrthoDB" id="9762826at2"/>
<proteinExistence type="predicted"/>
<dbReference type="PANTHER" id="PTHR45453:SF3">
    <property type="entry name" value="HISTIDINE KINASE"/>
    <property type="match status" value="1"/>
</dbReference>
<reference evidence="11 12" key="1">
    <citation type="submission" date="2018-07" db="EMBL/GenBank/DDBJ databases">
        <title>GABA Modulating Bacteria of the Human Gut Microbiota.</title>
        <authorList>
            <person name="Strandwitz P."/>
            <person name="Kim K.H."/>
            <person name="Terekhova D."/>
            <person name="Liu J.K."/>
            <person name="Sharma A."/>
            <person name="Levering J."/>
            <person name="Mcdonald D."/>
            <person name="Dietrich D."/>
            <person name="Ramadhar T.R."/>
            <person name="Lekbua A."/>
            <person name="Mroue N."/>
            <person name="Liston C."/>
            <person name="Stewart E.J."/>
            <person name="Dubin M.J."/>
            <person name="Zengler K."/>
            <person name="Knight R."/>
            <person name="Gilbert J.A."/>
            <person name="Clardy J."/>
            <person name="Lewis K."/>
        </authorList>
    </citation>
    <scope>NUCLEOTIDE SEQUENCE [LARGE SCALE GENOMIC DNA]</scope>
    <source>
        <strain evidence="11 12">KLE1738</strain>
    </source>
</reference>
<sequence>MSELWIHISKIYEKNWRRIILRRCAAWVTEWSGKIRRNLPVKIFCFTCLLLLAVCIVTYGLIAWMMPVTYQADRNRVLSEQAESLIQELSKTTLSACGPLLEKFASDYDAQVSILDETGQPVAGTKDLAQTEEEEGRVTFSQIQTEEGMTLQTNESIHITQTVATPFSFQGSQDVYQLMVVGRIRGVNQAMEALGKLWPWLLASVVSVSILGSFFYARYVTRLSRAMGELQGANEALRRDMEREREMERQRMEFFAAASHELKTPITIVKGQLGGMLDGVGVYADRERYLARSLQVMGSMERLVGELLTLSRMEGEKVRRGIKPLNLTDLLTACVEEYTDLFAQKEQTLHVSLAPDLRVPGEWNLLSKAVCNLLTNGAMYSPDGAELFLSAREEGEQIYFSLENTGVHLSEERIPHLFEAFYRGEGSRNRQTGGSGLGLYLVKRILEYHCGEIRIRNTAAGVCVEVWLPRTNSTETTTSC</sequence>
<evidence type="ECO:0000313" key="11">
    <source>
        <dbReference type="EMBL" id="RFT07332.1"/>
    </source>
</evidence>
<evidence type="ECO:0000256" key="5">
    <source>
        <dbReference type="ARBA" id="ARBA00022679"/>
    </source>
</evidence>
<dbReference type="InterPro" id="IPR036890">
    <property type="entry name" value="HATPase_C_sf"/>
</dbReference>
<protein>
    <recommendedName>
        <fullName evidence="3">histidine kinase</fullName>
        <ecNumber evidence="3">2.7.13.3</ecNumber>
    </recommendedName>
</protein>
<evidence type="ECO:0000256" key="1">
    <source>
        <dbReference type="ARBA" id="ARBA00000085"/>
    </source>
</evidence>
<feature type="domain" description="Histidine kinase" evidence="10">
    <location>
        <begin position="257"/>
        <end position="472"/>
    </location>
</feature>
<dbReference type="InterPro" id="IPR005467">
    <property type="entry name" value="His_kinase_dom"/>
</dbReference>
<dbReference type="PROSITE" id="PS50109">
    <property type="entry name" value="HIS_KIN"/>
    <property type="match status" value="1"/>
</dbReference>
<keyword evidence="9" id="KW-0812">Transmembrane</keyword>
<keyword evidence="7" id="KW-0902">Two-component regulatory system</keyword>
<feature type="transmembrane region" description="Helical" evidence="9">
    <location>
        <begin position="43"/>
        <end position="66"/>
    </location>
</feature>
<keyword evidence="9" id="KW-1133">Transmembrane helix</keyword>
<name>A0A3E2B5L5_9FIRM</name>
<keyword evidence="5" id="KW-0808">Transferase</keyword>
<dbReference type="GO" id="GO:0004721">
    <property type="term" value="F:phosphoprotein phosphatase activity"/>
    <property type="evidence" value="ECO:0007669"/>
    <property type="project" value="TreeGrafter"/>
</dbReference>
<evidence type="ECO:0000313" key="12">
    <source>
        <dbReference type="Proteomes" id="UP000260649"/>
    </source>
</evidence>
<feature type="transmembrane region" description="Helical" evidence="9">
    <location>
        <begin position="197"/>
        <end position="217"/>
    </location>
</feature>
<dbReference type="EC" id="2.7.13.3" evidence="3"/>
<keyword evidence="6 11" id="KW-0418">Kinase</keyword>
<keyword evidence="9" id="KW-0472">Membrane</keyword>
<dbReference type="Pfam" id="PF02518">
    <property type="entry name" value="HATPase_c"/>
    <property type="match status" value="1"/>
</dbReference>
<dbReference type="PRINTS" id="PR00344">
    <property type="entry name" value="BCTRLSENSOR"/>
</dbReference>
<dbReference type="PANTHER" id="PTHR45453">
    <property type="entry name" value="PHOSPHATE REGULON SENSOR PROTEIN PHOR"/>
    <property type="match status" value="1"/>
</dbReference>
<dbReference type="InterPro" id="IPR036097">
    <property type="entry name" value="HisK_dim/P_sf"/>
</dbReference>
<evidence type="ECO:0000256" key="7">
    <source>
        <dbReference type="ARBA" id="ARBA00023012"/>
    </source>
</evidence>
<dbReference type="InterPro" id="IPR003661">
    <property type="entry name" value="HisK_dim/P_dom"/>
</dbReference>
<evidence type="ECO:0000256" key="3">
    <source>
        <dbReference type="ARBA" id="ARBA00012438"/>
    </source>
</evidence>
<organism evidence="11 12">
    <name type="scientific">Evtepia gabavorous</name>
    <dbReference type="NCBI Taxonomy" id="2211183"/>
    <lineage>
        <taxon>Bacteria</taxon>
        <taxon>Bacillati</taxon>
        <taxon>Bacillota</taxon>
        <taxon>Clostridia</taxon>
        <taxon>Eubacteriales</taxon>
        <taxon>Evtepia</taxon>
    </lineage>
</organism>
<dbReference type="GO" id="GO:0005886">
    <property type="term" value="C:plasma membrane"/>
    <property type="evidence" value="ECO:0007669"/>
    <property type="project" value="TreeGrafter"/>
</dbReference>
<dbReference type="InterPro" id="IPR050351">
    <property type="entry name" value="BphY/WalK/GraS-like"/>
</dbReference>
<gene>
    <name evidence="11" type="ORF">DV520_03190</name>
</gene>
<dbReference type="SMART" id="SM00387">
    <property type="entry name" value="HATPase_c"/>
    <property type="match status" value="1"/>
</dbReference>
<keyword evidence="8" id="KW-0175">Coiled coil</keyword>
<dbReference type="SMART" id="SM00388">
    <property type="entry name" value="HisKA"/>
    <property type="match status" value="1"/>
</dbReference>